<accession>A0A6C0JYP6</accession>
<sequence length="338" mass="37266">MKLTKGKLSKIQNKKKQSLKRYKKGGKTHKSKTFRKRKHLNLHNTSLKKYKGGQAKVKPVVNETESSEIKPLEPEPLTQPSQEVKPLPEEEKQPVTQSEESQQPVTQLEEAQQPLTQPSQEVKPLPEEEKQPVTQSEESQQPVTQPEEEVQQPVTQLEESQQPVTQPEEEQQPVTQPEEEQQPVTQLEEPRDPLVPSEEEQQTVELPLETPNQEPISPNPGEGPGSHQELPPPVSEEGSETANNNLDNSDTGSDTESLAGSEMGSIVEPPKLEEEPIAQANSSPFIAAESLDNLIDYISEKIASKLKQSSSFGAGSGTDLNRDSFNSVATASETLAEA</sequence>
<protein>
    <submittedName>
        <fullName evidence="2">Uncharacterized protein</fullName>
    </submittedName>
</protein>
<organism evidence="2">
    <name type="scientific">viral metagenome</name>
    <dbReference type="NCBI Taxonomy" id="1070528"/>
    <lineage>
        <taxon>unclassified sequences</taxon>
        <taxon>metagenomes</taxon>
        <taxon>organismal metagenomes</taxon>
    </lineage>
</organism>
<dbReference type="AlphaFoldDB" id="A0A6C0JYP6"/>
<feature type="compositionally biased region" description="Acidic residues" evidence="1">
    <location>
        <begin position="167"/>
        <end position="181"/>
    </location>
</feature>
<feature type="compositionally biased region" description="Polar residues" evidence="1">
    <location>
        <begin position="240"/>
        <end position="258"/>
    </location>
</feature>
<feature type="region of interest" description="Disordered" evidence="1">
    <location>
        <begin position="307"/>
        <end position="338"/>
    </location>
</feature>
<feature type="compositionally biased region" description="Polar residues" evidence="1">
    <location>
        <begin position="323"/>
        <end position="338"/>
    </location>
</feature>
<evidence type="ECO:0000313" key="2">
    <source>
        <dbReference type="EMBL" id="QHU10589.1"/>
    </source>
</evidence>
<evidence type="ECO:0000256" key="1">
    <source>
        <dbReference type="SAM" id="MobiDB-lite"/>
    </source>
</evidence>
<feature type="region of interest" description="Disordered" evidence="1">
    <location>
        <begin position="1"/>
        <end position="280"/>
    </location>
</feature>
<feature type="compositionally biased region" description="Low complexity" evidence="1">
    <location>
        <begin position="134"/>
        <end position="166"/>
    </location>
</feature>
<name>A0A6C0JYP6_9ZZZZ</name>
<proteinExistence type="predicted"/>
<feature type="compositionally biased region" description="Basic residues" evidence="1">
    <location>
        <begin position="1"/>
        <end position="51"/>
    </location>
</feature>
<feature type="compositionally biased region" description="Polar residues" evidence="1">
    <location>
        <begin position="94"/>
        <end position="120"/>
    </location>
</feature>
<dbReference type="EMBL" id="MN740769">
    <property type="protein sequence ID" value="QHU10589.1"/>
    <property type="molecule type" value="Genomic_DNA"/>
</dbReference>
<reference evidence="2" key="1">
    <citation type="journal article" date="2020" name="Nature">
        <title>Giant virus diversity and host interactions through global metagenomics.</title>
        <authorList>
            <person name="Schulz F."/>
            <person name="Roux S."/>
            <person name="Paez-Espino D."/>
            <person name="Jungbluth S."/>
            <person name="Walsh D.A."/>
            <person name="Denef V.J."/>
            <person name="McMahon K.D."/>
            <person name="Konstantinidis K.T."/>
            <person name="Eloe-Fadrosh E.A."/>
            <person name="Kyrpides N.C."/>
            <person name="Woyke T."/>
        </authorList>
    </citation>
    <scope>NUCLEOTIDE SEQUENCE</scope>
    <source>
        <strain evidence="2">GVMAG-S-1101165-83</strain>
    </source>
</reference>